<dbReference type="InterPro" id="IPR033881">
    <property type="entry name" value="vWA_BatA_type"/>
</dbReference>
<accession>A0ABT7XZH6</accession>
<dbReference type="Gene3D" id="3.40.50.410">
    <property type="entry name" value="von Willebrand factor, type A domain"/>
    <property type="match status" value="1"/>
</dbReference>
<keyword evidence="1" id="KW-1133">Transmembrane helix</keyword>
<dbReference type="InterPro" id="IPR002035">
    <property type="entry name" value="VWF_A"/>
</dbReference>
<dbReference type="InterPro" id="IPR050768">
    <property type="entry name" value="UPF0353/GerABKA_families"/>
</dbReference>
<dbReference type="InterPro" id="IPR036465">
    <property type="entry name" value="vWFA_dom_sf"/>
</dbReference>
<evidence type="ECO:0000313" key="4">
    <source>
        <dbReference type="Proteomes" id="UP001169719"/>
    </source>
</evidence>
<sequence>MITFEVLEAFLLLPLPFFVYRFTPSYLSKQQAIKVPFFHLLVNKLGITPKQGAQKARANRPQKAIILFGWVMLIAAAAKPVWMLEPQTYERSGRDLMLIVDLSGSMATEDFTDELGQPQSRLNSAKQVLKSFSENREGDRLGLILFGDSAFLQSPFTLDHIAWLELLNQTEVAMAGESTSLGDAIGLGIKTFLDNDESHGQEKVMIVLTDGNDTDSLVPPIDAAKVAVAKGIRIHMVAIGSLASTGEEAIDMDVINQTASLTGGKAFFAMSSESLSDIYDVLEELEPKLFESFTYQQTVSLHYLPVALIFIIHLCFALIMSVKRHRPRLGIGS</sequence>
<dbReference type="SMART" id="SM00327">
    <property type="entry name" value="VWA"/>
    <property type="match status" value="1"/>
</dbReference>
<dbReference type="SUPFAM" id="SSF53300">
    <property type="entry name" value="vWA-like"/>
    <property type="match status" value="1"/>
</dbReference>
<organism evidence="3 4">
    <name type="scientific">Vibrio agarivorans</name>
    <dbReference type="NCBI Taxonomy" id="153622"/>
    <lineage>
        <taxon>Bacteria</taxon>
        <taxon>Pseudomonadati</taxon>
        <taxon>Pseudomonadota</taxon>
        <taxon>Gammaproteobacteria</taxon>
        <taxon>Vibrionales</taxon>
        <taxon>Vibrionaceae</taxon>
        <taxon>Vibrio</taxon>
    </lineage>
</organism>
<feature type="transmembrane region" description="Helical" evidence="1">
    <location>
        <begin position="301"/>
        <end position="322"/>
    </location>
</feature>
<gene>
    <name evidence="3" type="ORF">QWJ08_07215</name>
</gene>
<dbReference type="PROSITE" id="PS50234">
    <property type="entry name" value="VWFA"/>
    <property type="match status" value="1"/>
</dbReference>
<keyword evidence="1" id="KW-0812">Transmembrane</keyword>
<feature type="domain" description="VWFA" evidence="2">
    <location>
        <begin position="95"/>
        <end position="285"/>
    </location>
</feature>
<dbReference type="Proteomes" id="UP001169719">
    <property type="component" value="Unassembled WGS sequence"/>
</dbReference>
<reference evidence="3" key="1">
    <citation type="submission" date="2024-05" db="EMBL/GenBank/DDBJ databases">
        <title>Genome Sequences of Four Agar- Degrading Marine Bacteria.</title>
        <authorList>
            <person name="Phillips E.K."/>
            <person name="Shaffer J.C."/>
            <person name="Henson M.W."/>
            <person name="Temperton B."/>
            <person name="Thrash C.J."/>
            <person name="Martin M.O."/>
        </authorList>
    </citation>
    <scope>NUCLEOTIDE SEQUENCE</scope>
    <source>
        <strain evidence="3">EKP203</strain>
    </source>
</reference>
<comment type="caution">
    <text evidence="3">The sequence shown here is derived from an EMBL/GenBank/DDBJ whole genome shotgun (WGS) entry which is preliminary data.</text>
</comment>
<dbReference type="PANTHER" id="PTHR22550:SF18">
    <property type="entry name" value="VWFA DOMAIN-CONTAINING PROTEIN"/>
    <property type="match status" value="1"/>
</dbReference>
<dbReference type="PANTHER" id="PTHR22550">
    <property type="entry name" value="SPORE GERMINATION PROTEIN"/>
    <property type="match status" value="1"/>
</dbReference>
<evidence type="ECO:0000259" key="2">
    <source>
        <dbReference type="PROSITE" id="PS50234"/>
    </source>
</evidence>
<dbReference type="CDD" id="cd01467">
    <property type="entry name" value="vWA_BatA_type"/>
    <property type="match status" value="1"/>
</dbReference>
<dbReference type="EMBL" id="JAUEOZ010000001">
    <property type="protein sequence ID" value="MDN2481181.1"/>
    <property type="molecule type" value="Genomic_DNA"/>
</dbReference>
<dbReference type="PRINTS" id="PR00453">
    <property type="entry name" value="VWFADOMAIN"/>
</dbReference>
<keyword evidence="1" id="KW-0472">Membrane</keyword>
<name>A0ABT7XZH6_9VIBR</name>
<dbReference type="RefSeq" id="WP_289961317.1">
    <property type="nucleotide sequence ID" value="NZ_JAUEOZ010000001.1"/>
</dbReference>
<evidence type="ECO:0000313" key="3">
    <source>
        <dbReference type="EMBL" id="MDN2481181.1"/>
    </source>
</evidence>
<evidence type="ECO:0000256" key="1">
    <source>
        <dbReference type="SAM" id="Phobius"/>
    </source>
</evidence>
<proteinExistence type="predicted"/>
<keyword evidence="4" id="KW-1185">Reference proteome</keyword>
<dbReference type="Pfam" id="PF00092">
    <property type="entry name" value="VWA"/>
    <property type="match status" value="1"/>
</dbReference>
<protein>
    <submittedName>
        <fullName evidence="3">VWA domain-containing protein</fullName>
    </submittedName>
</protein>